<proteinExistence type="predicted"/>
<evidence type="ECO:0000313" key="3">
    <source>
        <dbReference type="EMBL" id="QRG09893.1"/>
    </source>
</evidence>
<feature type="region of interest" description="Disordered" evidence="1">
    <location>
        <begin position="136"/>
        <end position="181"/>
    </location>
</feature>
<organism evidence="3 4">
    <name type="scientific">Xanthobacter dioxanivorans</name>
    <dbReference type="NCBI Taxonomy" id="2528964"/>
    <lineage>
        <taxon>Bacteria</taxon>
        <taxon>Pseudomonadati</taxon>
        <taxon>Pseudomonadota</taxon>
        <taxon>Alphaproteobacteria</taxon>
        <taxon>Hyphomicrobiales</taxon>
        <taxon>Xanthobacteraceae</taxon>
        <taxon>Xanthobacter</taxon>
    </lineage>
</organism>
<dbReference type="AlphaFoldDB" id="A0A974SML7"/>
<dbReference type="Proteomes" id="UP000596427">
    <property type="component" value="Chromosome"/>
</dbReference>
<dbReference type="InterPro" id="IPR021760">
    <property type="entry name" value="RepC_C"/>
</dbReference>
<evidence type="ECO:0000259" key="2">
    <source>
        <dbReference type="Pfam" id="PF11800"/>
    </source>
</evidence>
<keyword evidence="4" id="KW-1185">Reference proteome</keyword>
<feature type="domain" description="Plasmid replication protein C C-terminal" evidence="2">
    <location>
        <begin position="29"/>
        <end position="129"/>
    </location>
</feature>
<feature type="region of interest" description="Disordered" evidence="1">
    <location>
        <begin position="1"/>
        <end position="22"/>
    </location>
</feature>
<reference evidence="3 4" key="1">
    <citation type="submission" date="2020-10" db="EMBL/GenBank/DDBJ databases">
        <title>Degradation of 1,4-Dioxane by Xanthobacter sp. YN2, via a Novel Group-2 Soluble Di-Iron Monooxygenase.</title>
        <authorList>
            <person name="Ma F."/>
            <person name="Wang Y."/>
            <person name="Yang J."/>
            <person name="Guo H."/>
            <person name="Su D."/>
            <person name="Yu L."/>
        </authorList>
    </citation>
    <scope>NUCLEOTIDE SEQUENCE [LARGE SCALE GENOMIC DNA]</scope>
    <source>
        <strain evidence="3 4">YN2</strain>
    </source>
</reference>
<evidence type="ECO:0000313" key="4">
    <source>
        <dbReference type="Proteomes" id="UP000596427"/>
    </source>
</evidence>
<dbReference type="NCBIfam" id="NF040974">
    <property type="entry name" value="RepABC_RepC"/>
    <property type="match status" value="1"/>
</dbReference>
<name>A0A974SML7_9HYPH</name>
<dbReference type="KEGG" id="xdi:EZH22_28270"/>
<protein>
    <recommendedName>
        <fullName evidence="2">Plasmid replication protein C C-terminal domain-containing protein</fullName>
    </recommendedName>
</protein>
<accession>A0A974SML7</accession>
<dbReference type="EMBL" id="CP063362">
    <property type="protein sequence ID" value="QRG09893.1"/>
    <property type="molecule type" value="Genomic_DNA"/>
</dbReference>
<dbReference type="InterPro" id="IPR047611">
    <property type="entry name" value="RepABC_RepC"/>
</dbReference>
<gene>
    <name evidence="3" type="ORF">EZH22_28270</name>
</gene>
<dbReference type="Pfam" id="PF11800">
    <property type="entry name" value="RP-C_C"/>
    <property type="match status" value="1"/>
</dbReference>
<sequence>MDSFREKGETSGSVAETDGARSLPKRDLPLGMVLSACPDVLDYAKGREIRAWRDFVAAAEQARPALGISPSAWMEAQEAMGPENAAITVAAILQRAERISGGGYLRNLAERARAGKFTVWPMVMALLRAKIEGSKPSASAGRAGRAGGGEIARPDDSSGGGNSSWTVSPALLKSLEKPRRT</sequence>
<evidence type="ECO:0000256" key="1">
    <source>
        <dbReference type="SAM" id="MobiDB-lite"/>
    </source>
</evidence>